<accession>A0A7X8YGL9</accession>
<evidence type="ECO:0000256" key="10">
    <source>
        <dbReference type="SAM" id="SignalP"/>
    </source>
</evidence>
<reference evidence="11 12" key="1">
    <citation type="submission" date="2020-04" db="EMBL/GenBank/DDBJ databases">
        <title>Vibrio sp. SM6, a novel species isolated from seawater.</title>
        <authorList>
            <person name="Wang X."/>
        </authorList>
    </citation>
    <scope>NUCLEOTIDE SEQUENCE [LARGE SCALE GENOMIC DNA]</scope>
    <source>
        <strain evidence="11 12">SM6</strain>
    </source>
</reference>
<evidence type="ECO:0000256" key="9">
    <source>
        <dbReference type="ARBA" id="ARBA00023237"/>
    </source>
</evidence>
<dbReference type="PANTHER" id="PTHR38762">
    <property type="entry name" value="CRYPTIC OUTER MEMBRANE PORIN BGLH-RELATED"/>
    <property type="match status" value="1"/>
</dbReference>
<evidence type="ECO:0000256" key="3">
    <source>
        <dbReference type="ARBA" id="ARBA00022448"/>
    </source>
</evidence>
<feature type="chain" id="PRO_5030914408" evidence="10">
    <location>
        <begin position="20"/>
        <end position="426"/>
    </location>
</feature>
<comment type="similarity">
    <text evidence="2">Belongs to the porin LamB (TC 1.B.3) family.</text>
</comment>
<evidence type="ECO:0000256" key="4">
    <source>
        <dbReference type="ARBA" id="ARBA00022452"/>
    </source>
</evidence>
<evidence type="ECO:0000256" key="1">
    <source>
        <dbReference type="ARBA" id="ARBA00004571"/>
    </source>
</evidence>
<dbReference type="RefSeq" id="WP_168835617.1">
    <property type="nucleotide sequence ID" value="NZ_JABAIK010000005.1"/>
</dbReference>
<evidence type="ECO:0000256" key="7">
    <source>
        <dbReference type="ARBA" id="ARBA00023114"/>
    </source>
</evidence>
<dbReference type="GO" id="GO:0015144">
    <property type="term" value="F:carbohydrate transmembrane transporter activity"/>
    <property type="evidence" value="ECO:0007669"/>
    <property type="project" value="TreeGrafter"/>
</dbReference>
<comment type="caution">
    <text evidence="11">The sequence shown here is derived from an EMBL/GenBank/DDBJ whole genome shotgun (WGS) entry which is preliminary data.</text>
</comment>
<evidence type="ECO:0000256" key="6">
    <source>
        <dbReference type="ARBA" id="ARBA00023065"/>
    </source>
</evidence>
<organism evidence="11 12">
    <name type="scientific">Vibrio agarilyticus</name>
    <dbReference type="NCBI Taxonomy" id="2726741"/>
    <lineage>
        <taxon>Bacteria</taxon>
        <taxon>Pseudomonadati</taxon>
        <taxon>Pseudomonadota</taxon>
        <taxon>Gammaproteobacteria</taxon>
        <taxon>Vibrionales</taxon>
        <taxon>Vibrionaceae</taxon>
        <taxon>Vibrio</taxon>
    </lineage>
</organism>
<evidence type="ECO:0000256" key="2">
    <source>
        <dbReference type="ARBA" id="ARBA00007055"/>
    </source>
</evidence>
<gene>
    <name evidence="11" type="ORF">HGP28_06330</name>
</gene>
<feature type="signal peptide" evidence="10">
    <location>
        <begin position="1"/>
        <end position="19"/>
    </location>
</feature>
<evidence type="ECO:0000256" key="8">
    <source>
        <dbReference type="ARBA" id="ARBA00023136"/>
    </source>
</evidence>
<dbReference type="Gene3D" id="2.40.170.10">
    <property type="entry name" value="Porin, LamB type"/>
    <property type="match status" value="1"/>
</dbReference>
<dbReference type="Proteomes" id="UP000535589">
    <property type="component" value="Unassembled WGS sequence"/>
</dbReference>
<evidence type="ECO:0000313" key="11">
    <source>
        <dbReference type="EMBL" id="NLS12517.1"/>
    </source>
</evidence>
<dbReference type="InterPro" id="IPR003192">
    <property type="entry name" value="Porin_LamB"/>
</dbReference>
<evidence type="ECO:0000313" key="12">
    <source>
        <dbReference type="Proteomes" id="UP000535589"/>
    </source>
</evidence>
<keyword evidence="6" id="KW-0406">Ion transport</keyword>
<dbReference type="EMBL" id="JABAIK010000005">
    <property type="protein sequence ID" value="NLS12517.1"/>
    <property type="molecule type" value="Genomic_DNA"/>
</dbReference>
<evidence type="ECO:0000256" key="5">
    <source>
        <dbReference type="ARBA" id="ARBA00022692"/>
    </source>
</evidence>
<keyword evidence="7" id="KW-0626">Porin</keyword>
<dbReference type="GO" id="GO:0006811">
    <property type="term" value="P:monoatomic ion transport"/>
    <property type="evidence" value="ECO:0007669"/>
    <property type="project" value="UniProtKB-KW"/>
</dbReference>
<sequence>MKAKLSLLALSVMALPAMANVEVSDMAFNGLIKSGTLWTKDGKGAESIRLTDMGRFRLGNENETKLDLNPSLTFEHDEGAWAHAAARFQSETRNTSDWADKSSGFVVREAYVEMGGFPGLPESVTFWAGKRYMKNRGTNILDWDYAQANGTGGGVWGIPVFDGVTFDFDVASWGRDDLEPEAGEGVNDTFIIKPRFDVSLGEGNGDAYAEFMSMKRDNSDRSPTTADDGHSVSVGWVRWGDFFGFANNGYGEVIAQYGKGLSAGSSLSKFSWGDWNYKDHESYRFLATGLVETDSWSAMPVFVYHRDNDIADKDGERTWIAAGIRPVFVVNQYVSIQTEYGYEHIDENSSNNAVKGGLHKFTIAPTLQLETGFWVRPQLRLFMTYATWDKELQNLKGKYGENGPGGNTFMNDTEGFMYGLQAEVWF</sequence>
<dbReference type="InterPro" id="IPR050286">
    <property type="entry name" value="G_neg_Bact_CarbUptk_Porin"/>
</dbReference>
<dbReference type="Pfam" id="PF02264">
    <property type="entry name" value="LamB"/>
    <property type="match status" value="1"/>
</dbReference>
<keyword evidence="5" id="KW-0812">Transmembrane</keyword>
<dbReference type="SUPFAM" id="SSF56935">
    <property type="entry name" value="Porins"/>
    <property type="match status" value="1"/>
</dbReference>
<keyword evidence="10" id="KW-0732">Signal</keyword>
<comment type="subcellular location">
    <subcellularLocation>
        <location evidence="1">Cell outer membrane</location>
        <topology evidence="1">Multi-pass membrane protein</topology>
    </subcellularLocation>
</comment>
<protein>
    <submittedName>
        <fullName evidence="11">Carbohydrate porin</fullName>
    </submittedName>
</protein>
<keyword evidence="4" id="KW-1134">Transmembrane beta strand</keyword>
<dbReference type="GO" id="GO:0015288">
    <property type="term" value="F:porin activity"/>
    <property type="evidence" value="ECO:0007669"/>
    <property type="project" value="UniProtKB-KW"/>
</dbReference>
<dbReference type="AlphaFoldDB" id="A0A7X8YGL9"/>
<dbReference type="GO" id="GO:0009279">
    <property type="term" value="C:cell outer membrane"/>
    <property type="evidence" value="ECO:0007669"/>
    <property type="project" value="UniProtKB-SubCell"/>
</dbReference>
<keyword evidence="12" id="KW-1185">Reference proteome</keyword>
<proteinExistence type="inferred from homology"/>
<dbReference type="PANTHER" id="PTHR38762:SF1">
    <property type="entry name" value="CRYPTIC OUTER MEMBRANE PORIN BGLH-RELATED"/>
    <property type="match status" value="1"/>
</dbReference>
<dbReference type="GO" id="GO:0015774">
    <property type="term" value="P:polysaccharide transport"/>
    <property type="evidence" value="ECO:0007669"/>
    <property type="project" value="TreeGrafter"/>
</dbReference>
<keyword evidence="3" id="KW-0813">Transport</keyword>
<dbReference type="InterPro" id="IPR036998">
    <property type="entry name" value="Porin_LamB_sf"/>
</dbReference>
<keyword evidence="9" id="KW-0998">Cell outer membrane</keyword>
<dbReference type="GO" id="GO:0046930">
    <property type="term" value="C:pore complex"/>
    <property type="evidence" value="ECO:0007669"/>
    <property type="project" value="UniProtKB-KW"/>
</dbReference>
<keyword evidence="8" id="KW-0472">Membrane</keyword>
<name>A0A7X8YGL9_9VIBR</name>